<feature type="chain" id="PRO_5017046534" description="DUF4136 domain-containing protein" evidence="1">
    <location>
        <begin position="27"/>
        <end position="171"/>
    </location>
</feature>
<gene>
    <name evidence="2" type="ORF">CYPRO_1318</name>
</gene>
<keyword evidence="3" id="KW-1185">Reference proteome</keyword>
<reference evidence="2 3" key="1">
    <citation type="submission" date="2018-03" db="EMBL/GenBank/DDBJ databases">
        <title>Phenotypic and genomic properties of Cyclonatronum proteinivorum gen. nov., sp. nov., a haloalkaliphilic bacteroidete from soda lakes possessing Na+-translocating rhodopsin.</title>
        <authorList>
            <person name="Toshchakov S.V."/>
            <person name="Korzhenkov A."/>
            <person name="Samarov N.I."/>
            <person name="Kublanov I.V."/>
            <person name="Muntyan M.S."/>
            <person name="Sorokin D.Y."/>
        </authorList>
    </citation>
    <scope>NUCLEOTIDE SEQUENCE [LARGE SCALE GENOMIC DNA]</scope>
    <source>
        <strain evidence="2 3">Omega</strain>
    </source>
</reference>
<evidence type="ECO:0000256" key="1">
    <source>
        <dbReference type="SAM" id="SignalP"/>
    </source>
</evidence>
<evidence type="ECO:0000313" key="2">
    <source>
        <dbReference type="EMBL" id="AXJ00575.1"/>
    </source>
</evidence>
<sequence>MSSASSRLFILSAILMLTIVALSACSATNASRVDLSEVNNATFESDTYDVFQATLSALNQNGFVVRRSNSADGLIQADFINPGSTGSEERFFGYSSSLSEHVRAELTLNPTVDGGTRVILNLVEIFPPSPAQYGSINTANTQRRMRDARFYEGLLRQIEERLEERGVSTGV</sequence>
<organism evidence="2 3">
    <name type="scientific">Cyclonatronum proteinivorum</name>
    <dbReference type="NCBI Taxonomy" id="1457365"/>
    <lineage>
        <taxon>Bacteria</taxon>
        <taxon>Pseudomonadati</taxon>
        <taxon>Balneolota</taxon>
        <taxon>Balneolia</taxon>
        <taxon>Balneolales</taxon>
        <taxon>Cyclonatronaceae</taxon>
        <taxon>Cyclonatronum</taxon>
    </lineage>
</organism>
<evidence type="ECO:0008006" key="4">
    <source>
        <dbReference type="Google" id="ProtNLM"/>
    </source>
</evidence>
<proteinExistence type="predicted"/>
<dbReference type="AlphaFoldDB" id="A0A345UJC3"/>
<protein>
    <recommendedName>
        <fullName evidence="4">DUF4136 domain-containing protein</fullName>
    </recommendedName>
</protein>
<accession>A0A345UJC3</accession>
<dbReference type="Proteomes" id="UP000254808">
    <property type="component" value="Chromosome"/>
</dbReference>
<dbReference type="EMBL" id="CP027806">
    <property type="protein sequence ID" value="AXJ00575.1"/>
    <property type="molecule type" value="Genomic_DNA"/>
</dbReference>
<dbReference type="RefSeq" id="WP_124245547.1">
    <property type="nucleotide sequence ID" value="NZ_CP027806.1"/>
</dbReference>
<keyword evidence="1" id="KW-0732">Signal</keyword>
<evidence type="ECO:0000313" key="3">
    <source>
        <dbReference type="Proteomes" id="UP000254808"/>
    </source>
</evidence>
<dbReference type="PROSITE" id="PS51257">
    <property type="entry name" value="PROKAR_LIPOPROTEIN"/>
    <property type="match status" value="1"/>
</dbReference>
<feature type="signal peptide" evidence="1">
    <location>
        <begin position="1"/>
        <end position="26"/>
    </location>
</feature>
<dbReference type="KEGG" id="cprv:CYPRO_1318"/>
<name>A0A345UJC3_9BACT</name>